<proteinExistence type="predicted"/>
<organism evidence="6 7">
    <name type="scientific">Azospirillum rugosum</name>
    <dbReference type="NCBI Taxonomy" id="416170"/>
    <lineage>
        <taxon>Bacteria</taxon>
        <taxon>Pseudomonadati</taxon>
        <taxon>Pseudomonadota</taxon>
        <taxon>Alphaproteobacteria</taxon>
        <taxon>Rhodospirillales</taxon>
        <taxon>Azospirillaceae</taxon>
        <taxon>Azospirillum</taxon>
    </lineage>
</organism>
<dbReference type="PROSITE" id="PS50893">
    <property type="entry name" value="ABC_TRANSPORTER_2"/>
    <property type="match status" value="1"/>
</dbReference>
<dbReference type="CDD" id="cd03219">
    <property type="entry name" value="ABC_Mj1267_LivG_branched"/>
    <property type="match status" value="1"/>
</dbReference>
<protein>
    <submittedName>
        <fullName evidence="6">Branched-chain amino acid transport system ATP-binding protein</fullName>
    </submittedName>
</protein>
<dbReference type="InterPro" id="IPR003593">
    <property type="entry name" value="AAA+_ATPase"/>
</dbReference>
<dbReference type="Pfam" id="PF12399">
    <property type="entry name" value="BCA_ABC_TP_C"/>
    <property type="match status" value="1"/>
</dbReference>
<evidence type="ECO:0000313" key="7">
    <source>
        <dbReference type="Proteomes" id="UP000781958"/>
    </source>
</evidence>
<keyword evidence="3 6" id="KW-0067">ATP-binding</keyword>
<dbReference type="InterPro" id="IPR003439">
    <property type="entry name" value="ABC_transporter-like_ATP-bd"/>
</dbReference>
<dbReference type="GO" id="GO:0005524">
    <property type="term" value="F:ATP binding"/>
    <property type="evidence" value="ECO:0007669"/>
    <property type="project" value="UniProtKB-KW"/>
</dbReference>
<dbReference type="Proteomes" id="UP000781958">
    <property type="component" value="Unassembled WGS sequence"/>
</dbReference>
<feature type="domain" description="ABC transporter" evidence="5">
    <location>
        <begin position="29"/>
        <end position="255"/>
    </location>
</feature>
<sequence>MHVQRIQPQPTPVPPPDFASATDTAERILVVEGVGKRFGGLVALSDVSLSVGRGSITGVIGPNGSGKSTLFNIIAGTLRPDRGRVFLNGHDTTRASPAQICRNGVGRTFQISRLFGEMTVLENLVAVAHGASDAEAVERALGLLDFLEITGLRDKWGTELSYGQRKLVEIARALMLRPTVMLLDEPFAGINPRLQNRIVDHLEALRQRGLTLFFIDHEMRIVLEICDTIHVLAQGRVIAEGDAAAIRSDPKVQDAYF</sequence>
<dbReference type="PANTHER" id="PTHR45772:SF9">
    <property type="entry name" value="CONSERVED COMPONENT OF ABC TRANSPORTER FOR NATURAL AMINO ACIDS"/>
    <property type="match status" value="1"/>
</dbReference>
<evidence type="ECO:0000259" key="5">
    <source>
        <dbReference type="PROSITE" id="PS50893"/>
    </source>
</evidence>
<dbReference type="Pfam" id="PF00005">
    <property type="entry name" value="ABC_tran"/>
    <property type="match status" value="1"/>
</dbReference>
<dbReference type="InterPro" id="IPR017871">
    <property type="entry name" value="ABC_transporter-like_CS"/>
</dbReference>
<dbReference type="SMART" id="SM00382">
    <property type="entry name" value="AAA"/>
    <property type="match status" value="1"/>
</dbReference>
<dbReference type="InterPro" id="IPR027417">
    <property type="entry name" value="P-loop_NTPase"/>
</dbReference>
<evidence type="ECO:0000256" key="1">
    <source>
        <dbReference type="ARBA" id="ARBA00022448"/>
    </source>
</evidence>
<dbReference type="InterPro" id="IPR032823">
    <property type="entry name" value="BCA_ABC_TP_C"/>
</dbReference>
<feature type="region of interest" description="Disordered" evidence="4">
    <location>
        <begin position="1"/>
        <end position="20"/>
    </location>
</feature>
<dbReference type="EMBL" id="JAGINP010000012">
    <property type="protein sequence ID" value="MBP2293643.1"/>
    <property type="molecule type" value="Genomic_DNA"/>
</dbReference>
<evidence type="ECO:0000313" key="6">
    <source>
        <dbReference type="EMBL" id="MBP2293643.1"/>
    </source>
</evidence>
<reference evidence="6 7" key="1">
    <citation type="submission" date="2021-03" db="EMBL/GenBank/DDBJ databases">
        <title>Genomic Encyclopedia of Type Strains, Phase III (KMG-III): the genomes of soil and plant-associated and newly described type strains.</title>
        <authorList>
            <person name="Whitman W."/>
        </authorList>
    </citation>
    <scope>NUCLEOTIDE SEQUENCE [LARGE SCALE GENOMIC DNA]</scope>
    <source>
        <strain evidence="6 7">IMMIB AFH-6</strain>
    </source>
</reference>
<keyword evidence="7" id="KW-1185">Reference proteome</keyword>
<keyword evidence="2" id="KW-0547">Nucleotide-binding</keyword>
<keyword evidence="1" id="KW-0813">Transport</keyword>
<comment type="caution">
    <text evidence="6">The sequence shown here is derived from an EMBL/GenBank/DDBJ whole genome shotgun (WGS) entry which is preliminary data.</text>
</comment>
<gene>
    <name evidence="6" type="ORF">J2851_003427</name>
</gene>
<dbReference type="SUPFAM" id="SSF52540">
    <property type="entry name" value="P-loop containing nucleoside triphosphate hydrolases"/>
    <property type="match status" value="1"/>
</dbReference>
<evidence type="ECO:0000256" key="4">
    <source>
        <dbReference type="SAM" id="MobiDB-lite"/>
    </source>
</evidence>
<dbReference type="RefSeq" id="WP_209767574.1">
    <property type="nucleotide sequence ID" value="NZ_JAGINP010000012.1"/>
</dbReference>
<accession>A0ABS4SM53</accession>
<name>A0ABS4SM53_9PROT</name>
<dbReference type="Gene3D" id="3.40.50.300">
    <property type="entry name" value="P-loop containing nucleotide triphosphate hydrolases"/>
    <property type="match status" value="1"/>
</dbReference>
<evidence type="ECO:0000256" key="3">
    <source>
        <dbReference type="ARBA" id="ARBA00022840"/>
    </source>
</evidence>
<dbReference type="PROSITE" id="PS00211">
    <property type="entry name" value="ABC_TRANSPORTER_1"/>
    <property type="match status" value="1"/>
</dbReference>
<evidence type="ECO:0000256" key="2">
    <source>
        <dbReference type="ARBA" id="ARBA00022741"/>
    </source>
</evidence>
<dbReference type="PANTHER" id="PTHR45772">
    <property type="entry name" value="CONSERVED COMPONENT OF ABC TRANSPORTER FOR NATURAL AMINO ACIDS-RELATED"/>
    <property type="match status" value="1"/>
</dbReference>
<dbReference type="InterPro" id="IPR051120">
    <property type="entry name" value="ABC_AA/LPS_Transport"/>
</dbReference>